<dbReference type="RefSeq" id="WP_301416232.1">
    <property type="nucleotide sequence ID" value="NZ_CP098023.1"/>
</dbReference>
<evidence type="ECO:0008006" key="3">
    <source>
        <dbReference type="Google" id="ProtNLM"/>
    </source>
</evidence>
<dbReference type="InterPro" id="IPR035992">
    <property type="entry name" value="Ricin_B-like_lectins"/>
</dbReference>
<dbReference type="Gene3D" id="2.80.10.50">
    <property type="match status" value="1"/>
</dbReference>
<dbReference type="Proteomes" id="UP001321520">
    <property type="component" value="Chromosome"/>
</dbReference>
<dbReference type="SUPFAM" id="SSF50370">
    <property type="entry name" value="Ricin B-like lectins"/>
    <property type="match status" value="1"/>
</dbReference>
<dbReference type="EMBL" id="CP098023">
    <property type="protein sequence ID" value="WKD50177.1"/>
    <property type="molecule type" value="Genomic_DNA"/>
</dbReference>
<evidence type="ECO:0000313" key="2">
    <source>
        <dbReference type="Proteomes" id="UP001321520"/>
    </source>
</evidence>
<reference evidence="1 2" key="1">
    <citation type="submission" date="2022-05" db="EMBL/GenBank/DDBJ databases">
        <title>Microbulbifer sp. nov., isolated from sponge.</title>
        <authorList>
            <person name="Gao L."/>
        </authorList>
    </citation>
    <scope>NUCLEOTIDE SEQUENCE [LARGE SCALE GENOMIC DNA]</scope>
    <source>
        <strain evidence="1 2">MI-G</strain>
    </source>
</reference>
<accession>A0ABY9ED51</accession>
<organism evidence="1 2">
    <name type="scientific">Microbulbifer spongiae</name>
    <dbReference type="NCBI Taxonomy" id="2944933"/>
    <lineage>
        <taxon>Bacteria</taxon>
        <taxon>Pseudomonadati</taxon>
        <taxon>Pseudomonadota</taxon>
        <taxon>Gammaproteobacteria</taxon>
        <taxon>Cellvibrionales</taxon>
        <taxon>Microbulbiferaceae</taxon>
        <taxon>Microbulbifer</taxon>
    </lineage>
</organism>
<keyword evidence="2" id="KW-1185">Reference proteome</keyword>
<gene>
    <name evidence="1" type="ORF">M8T91_01735</name>
</gene>
<evidence type="ECO:0000313" key="1">
    <source>
        <dbReference type="EMBL" id="WKD50177.1"/>
    </source>
</evidence>
<name>A0ABY9ED51_9GAMM</name>
<protein>
    <recommendedName>
        <fullName evidence="3">Ricin B lectin domain-containing protein</fullName>
    </recommendedName>
</protein>
<proteinExistence type="predicted"/>
<dbReference type="PROSITE" id="PS50231">
    <property type="entry name" value="RICIN_B_LECTIN"/>
    <property type="match status" value="1"/>
</dbReference>
<sequence length="179" mass="20296">MRSYIWVILFLLLGWTQAFAEEPKYLRLMDRLDRANDGYCFDVQGVRGHFRADKPLVAHNCKEGAAPDGLVEHNKDNMLFFPAFNQCVTAMGTGTTVLPGTSLMLKPCVEHGVFASPSMQKQFTFNHNKQLELGDSNLCVVVGNRSAQTLSSRDRWRTLFLDDCDKIPLERSQWELIAP</sequence>